<feature type="transmembrane region" description="Helical" evidence="1">
    <location>
        <begin position="90"/>
        <end position="111"/>
    </location>
</feature>
<evidence type="ECO:0000313" key="3">
    <source>
        <dbReference type="Proteomes" id="UP000016933"/>
    </source>
</evidence>
<evidence type="ECO:0000313" key="2">
    <source>
        <dbReference type="EMBL" id="EME38532.1"/>
    </source>
</evidence>
<sequence length="162" mass="16701">MTFCCIDSMNIPNLQTDPRACCSDPARVFTAGFAAYLAGPSVSTAVPTTSCYAYGCRVATATTTYRPSYTYRPPSSASTSGSFDDGVGSAMGAVIGVVCGSFGLVVVLCILSSLAKRRKVHGSALTQVQVQVHVGADGNAARVSESVGQLPPSYEAVMANRA</sequence>
<protein>
    <submittedName>
        <fullName evidence="2">Uncharacterized protein</fullName>
    </submittedName>
</protein>
<keyword evidence="3" id="KW-1185">Reference proteome</keyword>
<organism evidence="2 3">
    <name type="scientific">Dothistroma septosporum (strain NZE10 / CBS 128990)</name>
    <name type="common">Red band needle blight fungus</name>
    <name type="synonym">Mycosphaerella pini</name>
    <dbReference type="NCBI Taxonomy" id="675120"/>
    <lineage>
        <taxon>Eukaryota</taxon>
        <taxon>Fungi</taxon>
        <taxon>Dikarya</taxon>
        <taxon>Ascomycota</taxon>
        <taxon>Pezizomycotina</taxon>
        <taxon>Dothideomycetes</taxon>
        <taxon>Dothideomycetidae</taxon>
        <taxon>Mycosphaerellales</taxon>
        <taxon>Mycosphaerellaceae</taxon>
        <taxon>Dothistroma</taxon>
    </lineage>
</organism>
<gene>
    <name evidence="2" type="ORF">DOTSEDRAFT_75901</name>
</gene>
<dbReference type="EMBL" id="KB446547">
    <property type="protein sequence ID" value="EME38532.1"/>
    <property type="molecule type" value="Genomic_DNA"/>
</dbReference>
<reference evidence="3" key="1">
    <citation type="journal article" date="2012" name="PLoS Genet.">
        <title>The genomes of the fungal plant pathogens Cladosporium fulvum and Dothistroma septosporum reveal adaptation to different hosts and lifestyles but also signatures of common ancestry.</title>
        <authorList>
            <person name="de Wit P.J.G.M."/>
            <person name="van der Burgt A."/>
            <person name="Oekmen B."/>
            <person name="Stergiopoulos I."/>
            <person name="Abd-Elsalam K.A."/>
            <person name="Aerts A.L."/>
            <person name="Bahkali A.H."/>
            <person name="Beenen H.G."/>
            <person name="Chettri P."/>
            <person name="Cox M.P."/>
            <person name="Datema E."/>
            <person name="de Vries R.P."/>
            <person name="Dhillon B."/>
            <person name="Ganley A.R."/>
            <person name="Griffiths S.A."/>
            <person name="Guo Y."/>
            <person name="Hamelin R.C."/>
            <person name="Henrissat B."/>
            <person name="Kabir M.S."/>
            <person name="Jashni M.K."/>
            <person name="Kema G."/>
            <person name="Klaubauf S."/>
            <person name="Lapidus A."/>
            <person name="Levasseur A."/>
            <person name="Lindquist E."/>
            <person name="Mehrabi R."/>
            <person name="Ohm R.A."/>
            <person name="Owen T.J."/>
            <person name="Salamov A."/>
            <person name="Schwelm A."/>
            <person name="Schijlen E."/>
            <person name="Sun H."/>
            <person name="van den Burg H.A."/>
            <person name="van Ham R.C.H.J."/>
            <person name="Zhang S."/>
            <person name="Goodwin S.B."/>
            <person name="Grigoriev I.V."/>
            <person name="Collemare J."/>
            <person name="Bradshaw R.E."/>
        </authorList>
    </citation>
    <scope>NUCLEOTIDE SEQUENCE [LARGE SCALE GENOMIC DNA]</scope>
    <source>
        <strain evidence="3">NZE10 / CBS 128990</strain>
    </source>
</reference>
<evidence type="ECO:0000256" key="1">
    <source>
        <dbReference type="SAM" id="Phobius"/>
    </source>
</evidence>
<accession>N1PBP5</accession>
<proteinExistence type="predicted"/>
<reference evidence="2 3" key="2">
    <citation type="journal article" date="2012" name="PLoS Pathog.">
        <title>Diverse lifestyles and strategies of plant pathogenesis encoded in the genomes of eighteen Dothideomycetes fungi.</title>
        <authorList>
            <person name="Ohm R.A."/>
            <person name="Feau N."/>
            <person name="Henrissat B."/>
            <person name="Schoch C.L."/>
            <person name="Horwitz B.A."/>
            <person name="Barry K.W."/>
            <person name="Condon B.J."/>
            <person name="Copeland A.C."/>
            <person name="Dhillon B."/>
            <person name="Glaser F."/>
            <person name="Hesse C.N."/>
            <person name="Kosti I."/>
            <person name="LaButti K."/>
            <person name="Lindquist E.A."/>
            <person name="Lucas S."/>
            <person name="Salamov A.A."/>
            <person name="Bradshaw R.E."/>
            <person name="Ciuffetti L."/>
            <person name="Hamelin R.C."/>
            <person name="Kema G.H.J."/>
            <person name="Lawrence C."/>
            <person name="Scott J.A."/>
            <person name="Spatafora J.W."/>
            <person name="Turgeon B.G."/>
            <person name="de Wit P.J.G.M."/>
            <person name="Zhong S."/>
            <person name="Goodwin S.B."/>
            <person name="Grigoriev I.V."/>
        </authorList>
    </citation>
    <scope>NUCLEOTIDE SEQUENCE [LARGE SCALE GENOMIC DNA]</scope>
    <source>
        <strain evidence="3">NZE10 / CBS 128990</strain>
    </source>
</reference>
<keyword evidence="1" id="KW-0472">Membrane</keyword>
<dbReference type="Proteomes" id="UP000016933">
    <property type="component" value="Unassembled WGS sequence"/>
</dbReference>
<keyword evidence="1" id="KW-0812">Transmembrane</keyword>
<dbReference type="AlphaFoldDB" id="N1PBP5"/>
<keyword evidence="1" id="KW-1133">Transmembrane helix</keyword>
<name>N1PBP5_DOTSN</name>
<dbReference type="HOGENOM" id="CLU_1635342_0_0_1"/>